<keyword evidence="3" id="KW-1185">Reference proteome</keyword>
<accession>A0A428RHJ9</accession>
<gene>
    <name evidence="2" type="ORF">CEP51_009452</name>
</gene>
<proteinExistence type="predicted"/>
<evidence type="ECO:0000313" key="2">
    <source>
        <dbReference type="EMBL" id="RSL76996.1"/>
    </source>
</evidence>
<keyword evidence="1" id="KW-0175">Coiled coil</keyword>
<feature type="coiled-coil region" evidence="1">
    <location>
        <begin position="295"/>
        <end position="322"/>
    </location>
</feature>
<name>A0A428RHJ9_9HYPO</name>
<evidence type="ECO:0000256" key="1">
    <source>
        <dbReference type="SAM" id="Coils"/>
    </source>
</evidence>
<organism evidence="2 3">
    <name type="scientific">Fusarium floridanum</name>
    <dbReference type="NCBI Taxonomy" id="1325733"/>
    <lineage>
        <taxon>Eukaryota</taxon>
        <taxon>Fungi</taxon>
        <taxon>Dikarya</taxon>
        <taxon>Ascomycota</taxon>
        <taxon>Pezizomycotina</taxon>
        <taxon>Sordariomycetes</taxon>
        <taxon>Hypocreomycetidae</taxon>
        <taxon>Hypocreales</taxon>
        <taxon>Nectriaceae</taxon>
        <taxon>Fusarium</taxon>
        <taxon>Fusarium solani species complex</taxon>
    </lineage>
</organism>
<dbReference type="Proteomes" id="UP000287972">
    <property type="component" value="Unassembled WGS sequence"/>
</dbReference>
<dbReference type="AlphaFoldDB" id="A0A428RHJ9"/>
<dbReference type="EMBL" id="NKCL01000269">
    <property type="protein sequence ID" value="RSL76996.1"/>
    <property type="molecule type" value="Genomic_DNA"/>
</dbReference>
<protein>
    <submittedName>
        <fullName evidence="2">Uncharacterized protein</fullName>
    </submittedName>
</protein>
<reference evidence="2 3" key="1">
    <citation type="submission" date="2017-06" db="EMBL/GenBank/DDBJ databases">
        <title>Comparative genomic analysis of Ambrosia Fusariam Clade fungi.</title>
        <authorList>
            <person name="Stajich J.E."/>
            <person name="Carrillo J."/>
            <person name="Kijimoto T."/>
            <person name="Eskalen A."/>
            <person name="O'Donnell K."/>
            <person name="Kasson M."/>
        </authorList>
    </citation>
    <scope>NUCLEOTIDE SEQUENCE [LARGE SCALE GENOMIC DNA]</scope>
    <source>
        <strain evidence="2 3">NRRL62606</strain>
    </source>
</reference>
<evidence type="ECO:0000313" key="3">
    <source>
        <dbReference type="Proteomes" id="UP000287972"/>
    </source>
</evidence>
<sequence>MEYLVAVDILSAQQLTEIHRPVAMPLDMEILHGFFLARKGANLEALDILKAAMPSAIQTWGGTSLQVGIVAAESANCCNSVRSEPLAERIASRFLDLRTTQELSRRPDWFYLRIALIDSHIGQAKYQEASLELEGVLENPYTPNTIRMISCLRLAKVRRRLERGGKEAFRPSAPLQTGAALLKQAPKVLQQEFLEEMACNLAIIPEAERNRASEPTKLVENINEILEEKKSDSQRSSTVWYSRIWKDFAPSTSDTREYAMDGTIELVDEGLDNGLKPGHIEAAMTLLRKKYFLDIKIYEMRYSRLQDEVVEAKDEADSVFTEVSRLIMSWSEAMANPELSIVTVEEGNEIDDILRHLEDWTYYGRHSYRALPGSRRAFT</sequence>
<comment type="caution">
    <text evidence="2">The sequence shown here is derived from an EMBL/GenBank/DDBJ whole genome shotgun (WGS) entry which is preliminary data.</text>
</comment>